<dbReference type="OrthoDB" id="3065650at2759"/>
<dbReference type="AlphaFoldDB" id="A0A8H6I9I4"/>
<organism evidence="1 2">
    <name type="scientific">Ephemerocybe angulata</name>
    <dbReference type="NCBI Taxonomy" id="980116"/>
    <lineage>
        <taxon>Eukaryota</taxon>
        <taxon>Fungi</taxon>
        <taxon>Dikarya</taxon>
        <taxon>Basidiomycota</taxon>
        <taxon>Agaricomycotina</taxon>
        <taxon>Agaricomycetes</taxon>
        <taxon>Agaricomycetidae</taxon>
        <taxon>Agaricales</taxon>
        <taxon>Agaricineae</taxon>
        <taxon>Psathyrellaceae</taxon>
        <taxon>Ephemerocybe</taxon>
    </lineage>
</organism>
<dbReference type="Proteomes" id="UP000521943">
    <property type="component" value="Unassembled WGS sequence"/>
</dbReference>
<evidence type="ECO:0000313" key="2">
    <source>
        <dbReference type="Proteomes" id="UP000521943"/>
    </source>
</evidence>
<name>A0A8H6I9I4_9AGAR</name>
<accession>A0A8H6I9I4</accession>
<keyword evidence="2" id="KW-1185">Reference proteome</keyword>
<reference evidence="1 2" key="1">
    <citation type="submission" date="2020-07" db="EMBL/GenBank/DDBJ databases">
        <title>Comparative genomics of pyrophilous fungi reveals a link between fire events and developmental genes.</title>
        <authorList>
            <consortium name="DOE Joint Genome Institute"/>
            <person name="Steindorff A.S."/>
            <person name="Carver A."/>
            <person name="Calhoun S."/>
            <person name="Stillman K."/>
            <person name="Liu H."/>
            <person name="Lipzen A."/>
            <person name="Pangilinan J."/>
            <person name="Labutti K."/>
            <person name="Bruns T.D."/>
            <person name="Grigoriev I.V."/>
        </authorList>
    </citation>
    <scope>NUCLEOTIDE SEQUENCE [LARGE SCALE GENOMIC DNA]</scope>
    <source>
        <strain evidence="1 2">CBS 144469</strain>
    </source>
</reference>
<proteinExistence type="predicted"/>
<dbReference type="EMBL" id="JACGCI010000012">
    <property type="protein sequence ID" value="KAF6760357.1"/>
    <property type="molecule type" value="Genomic_DNA"/>
</dbReference>
<comment type="caution">
    <text evidence="1">The sequence shown here is derived from an EMBL/GenBank/DDBJ whole genome shotgun (WGS) entry which is preliminary data.</text>
</comment>
<evidence type="ECO:0000313" key="1">
    <source>
        <dbReference type="EMBL" id="KAF6760357.1"/>
    </source>
</evidence>
<protein>
    <submittedName>
        <fullName evidence="1">Uncharacterized protein</fullName>
    </submittedName>
</protein>
<feature type="non-terminal residue" evidence="1">
    <location>
        <position position="106"/>
    </location>
</feature>
<gene>
    <name evidence="1" type="ORF">DFP72DRAFT_743762</name>
</gene>
<feature type="non-terminal residue" evidence="1">
    <location>
        <position position="1"/>
    </location>
</feature>
<sequence>KHGAITDSSVVTAVSYVGIEVYEYRALTEGQFSMYPQQTQLLHTQQFALITSIQILLRIPPRHIVVQPKRGVVLDTETFALFKMLQRHEPQFVDAAKLFNARNFDQ</sequence>